<dbReference type="Pfam" id="PF01205">
    <property type="entry name" value="Impact_N"/>
    <property type="match status" value="1"/>
</dbReference>
<name>A0A8W8MJ66_MAGGI</name>
<dbReference type="EnsemblMetazoa" id="G32569.1">
    <property type="protein sequence ID" value="G32569.1:cds"/>
    <property type="gene ID" value="G32569"/>
</dbReference>
<dbReference type="InterPro" id="IPR023582">
    <property type="entry name" value="Impact"/>
</dbReference>
<protein>
    <recommendedName>
        <fullName evidence="2">Impact N-terminal domain-containing protein</fullName>
    </recommendedName>
</protein>
<organism evidence="3 4">
    <name type="scientific">Magallana gigas</name>
    <name type="common">Pacific oyster</name>
    <name type="synonym">Crassostrea gigas</name>
    <dbReference type="NCBI Taxonomy" id="29159"/>
    <lineage>
        <taxon>Eukaryota</taxon>
        <taxon>Metazoa</taxon>
        <taxon>Spiralia</taxon>
        <taxon>Lophotrochozoa</taxon>
        <taxon>Mollusca</taxon>
        <taxon>Bivalvia</taxon>
        <taxon>Autobranchia</taxon>
        <taxon>Pteriomorphia</taxon>
        <taxon>Ostreida</taxon>
        <taxon>Ostreoidea</taxon>
        <taxon>Ostreidae</taxon>
        <taxon>Magallana</taxon>
    </lineage>
</organism>
<dbReference type="GO" id="GO:0140469">
    <property type="term" value="P:GCN2-mediated signaling"/>
    <property type="evidence" value="ECO:0007669"/>
    <property type="project" value="TreeGrafter"/>
</dbReference>
<evidence type="ECO:0000313" key="4">
    <source>
        <dbReference type="Proteomes" id="UP000005408"/>
    </source>
</evidence>
<evidence type="ECO:0000259" key="2">
    <source>
        <dbReference type="Pfam" id="PF01205"/>
    </source>
</evidence>
<sequence length="171" mass="19220">MVQNISAKLHRDHILLGDGSTYKEEVPIITNADELLITLEQTQDLDSFGVKSTDPVVKDGSEFSAIGAIVHTVEDVQNMYRKVCIDPYAAAANSRILVYRFRREDGKIVENYHDDDEHGGGRQLLRYMQENEIHNSAFVVTRWMGDGHIGPQIFTIMESLINDLANDLGSD</sequence>
<dbReference type="PANTHER" id="PTHR16301:SF25">
    <property type="entry name" value="PROTEIN IMPACT"/>
    <property type="match status" value="1"/>
</dbReference>
<dbReference type="PANTHER" id="PTHR16301">
    <property type="entry name" value="IMPACT-RELATED"/>
    <property type="match status" value="1"/>
</dbReference>
<comment type="similarity">
    <text evidence="1">Belongs to the IMPACT family.</text>
</comment>
<dbReference type="InterPro" id="IPR001498">
    <property type="entry name" value="Impact_N"/>
</dbReference>
<dbReference type="GO" id="GO:0005737">
    <property type="term" value="C:cytoplasm"/>
    <property type="evidence" value="ECO:0007669"/>
    <property type="project" value="TreeGrafter"/>
</dbReference>
<dbReference type="Proteomes" id="UP000005408">
    <property type="component" value="Unassembled WGS sequence"/>
</dbReference>
<dbReference type="GO" id="GO:0006446">
    <property type="term" value="P:regulation of translational initiation"/>
    <property type="evidence" value="ECO:0007669"/>
    <property type="project" value="TreeGrafter"/>
</dbReference>
<reference evidence="3" key="1">
    <citation type="submission" date="2022-08" db="UniProtKB">
        <authorList>
            <consortium name="EnsemblMetazoa"/>
        </authorList>
    </citation>
    <scope>IDENTIFICATION</scope>
    <source>
        <strain evidence="3">05x7-T-G4-1.051#20</strain>
    </source>
</reference>
<dbReference type="InterPro" id="IPR036956">
    <property type="entry name" value="Impact_N_sf"/>
</dbReference>
<feature type="domain" description="Impact N-terminal" evidence="2">
    <location>
        <begin position="60"/>
        <end position="160"/>
    </location>
</feature>
<dbReference type="Gene3D" id="3.30.230.30">
    <property type="entry name" value="Impact, N-terminal domain"/>
    <property type="match status" value="1"/>
</dbReference>
<dbReference type="AlphaFoldDB" id="A0A8W8MJ66"/>
<proteinExistence type="inferred from homology"/>
<dbReference type="InterPro" id="IPR020568">
    <property type="entry name" value="Ribosomal_Su5_D2-typ_SF"/>
</dbReference>
<evidence type="ECO:0000313" key="3">
    <source>
        <dbReference type="EnsemblMetazoa" id="G32569.1:cds"/>
    </source>
</evidence>
<accession>A0A8W8MJ66</accession>
<keyword evidence="4" id="KW-1185">Reference proteome</keyword>
<evidence type="ECO:0000256" key="1">
    <source>
        <dbReference type="ARBA" id="ARBA00007665"/>
    </source>
</evidence>
<dbReference type="SUPFAM" id="SSF54211">
    <property type="entry name" value="Ribosomal protein S5 domain 2-like"/>
    <property type="match status" value="1"/>
</dbReference>